<evidence type="ECO:0000256" key="2">
    <source>
        <dbReference type="ARBA" id="ARBA00022475"/>
    </source>
</evidence>
<evidence type="ECO:0000259" key="14">
    <source>
        <dbReference type="PROSITE" id="PS50198"/>
    </source>
</evidence>
<dbReference type="PANTHER" id="PTHR47529:SF1">
    <property type="entry name" value="PERIPLASMIC CHAPERONE PPID"/>
    <property type="match status" value="1"/>
</dbReference>
<dbReference type="InterPro" id="IPR000297">
    <property type="entry name" value="PPIase_PpiC"/>
</dbReference>
<dbReference type="AlphaFoldDB" id="A0A847RXI1"/>
<evidence type="ECO:0000256" key="4">
    <source>
        <dbReference type="ARBA" id="ARBA00022692"/>
    </source>
</evidence>
<organism evidence="15 16">
    <name type="scientific">Leeia aquatica</name>
    <dbReference type="NCBI Taxonomy" id="2725557"/>
    <lineage>
        <taxon>Bacteria</taxon>
        <taxon>Pseudomonadati</taxon>
        <taxon>Pseudomonadota</taxon>
        <taxon>Betaproteobacteria</taxon>
        <taxon>Neisseriales</taxon>
        <taxon>Leeiaceae</taxon>
        <taxon>Leeia</taxon>
    </lineage>
</organism>
<dbReference type="GO" id="GO:0003755">
    <property type="term" value="F:peptidyl-prolyl cis-trans isomerase activity"/>
    <property type="evidence" value="ECO:0007669"/>
    <property type="project" value="UniProtKB-KW"/>
</dbReference>
<dbReference type="PROSITE" id="PS01096">
    <property type="entry name" value="PPIC_PPIASE_1"/>
    <property type="match status" value="1"/>
</dbReference>
<evidence type="ECO:0000256" key="8">
    <source>
        <dbReference type="ARBA" id="ARBA00023235"/>
    </source>
</evidence>
<protein>
    <recommendedName>
        <fullName evidence="10">Periplasmic chaperone PpiD</fullName>
    </recommendedName>
    <alternativeName>
        <fullName evidence="11">Periplasmic folding chaperone</fullName>
    </alternativeName>
</protein>
<dbReference type="GO" id="GO:0005886">
    <property type="term" value="C:plasma membrane"/>
    <property type="evidence" value="ECO:0007669"/>
    <property type="project" value="UniProtKB-SubCell"/>
</dbReference>
<dbReference type="SUPFAM" id="SSF54534">
    <property type="entry name" value="FKBP-like"/>
    <property type="match status" value="1"/>
</dbReference>
<sequence length="610" mass="66610">MFDFVENNRTAIKIVLGAVTVAMVIGLGAGYVNSPGSTTVAEVDGHGIDIRDLARRLQGNADAAQRQAVLQQMIQEKMLARQASRLQLAVTDSVVQQTIQAMPEFQVKGKFDFARYQQMLNGSGRYTEASFEAEQREKLAIRNVLGPLAESSLVSNAQVDAYWQMRGQQREIALLPIPATDYTAAVKLDDKAIKQYYDTHLAQYAVAERVKLEYVILDADSQLPKVQLAAGAVEAEYKANPKLYDLAQRRISHIMLTAPADAKPEDKAKVKAHAEALLAELKKAPQDFAAVAKVQSQDSSSAENGGDLGVLNQGELGEAALDKAAFSLPLNGISEVVESRFGYHILQVTEIKPTGLEAARPQIELKLKQQEGAKLVARDTTAFDNMLTEQGKSLKPVADKFGLQVRQSDWMDRKLALNAELNTAEVRDAVFQQDVLKGYNTAMVPLGTNRYFAARIVAREAARTKTLAEVTPVIRSLLTQQQATKLARAEAESRLKAAQAGQEPAGNWSTVEKVSRANPGPLNEASLKAVFAAGVQKLPAYVVLDLPKGGSGLVRISKVEAPAALTPELRKLIRLQMAQAMGMQEMLGYQKWLQGEMKVEVHSKLLQQAQ</sequence>
<keyword evidence="8 12" id="KW-0413">Isomerase</keyword>
<dbReference type="PANTHER" id="PTHR47529">
    <property type="entry name" value="PEPTIDYL-PROLYL CIS-TRANS ISOMERASE D"/>
    <property type="match status" value="1"/>
</dbReference>
<evidence type="ECO:0000313" key="15">
    <source>
        <dbReference type="EMBL" id="NLR75860.1"/>
    </source>
</evidence>
<dbReference type="InterPro" id="IPR052029">
    <property type="entry name" value="PpiD_chaperone"/>
</dbReference>
<accession>A0A847RXI1</accession>
<keyword evidence="2" id="KW-1003">Cell membrane</keyword>
<evidence type="ECO:0000256" key="7">
    <source>
        <dbReference type="ARBA" id="ARBA00023186"/>
    </source>
</evidence>
<dbReference type="Pfam" id="PF13624">
    <property type="entry name" value="SurA_N_3"/>
    <property type="match status" value="1"/>
</dbReference>
<dbReference type="Gene3D" id="3.10.50.40">
    <property type="match status" value="1"/>
</dbReference>
<keyword evidence="7" id="KW-0143">Chaperone</keyword>
<keyword evidence="4 13" id="KW-0812">Transmembrane</keyword>
<dbReference type="Pfam" id="PF13616">
    <property type="entry name" value="Rotamase_3"/>
    <property type="match status" value="1"/>
</dbReference>
<reference evidence="15 16" key="1">
    <citation type="submission" date="2020-04" db="EMBL/GenBank/DDBJ databases">
        <title>Draft genome of Leeia sp. IMCC25680.</title>
        <authorList>
            <person name="Song J."/>
            <person name="Cho J.-C."/>
        </authorList>
    </citation>
    <scope>NUCLEOTIDE SEQUENCE [LARGE SCALE GENOMIC DNA]</scope>
    <source>
        <strain evidence="15 16">IMCC25680</strain>
    </source>
</reference>
<evidence type="ECO:0000256" key="11">
    <source>
        <dbReference type="ARBA" id="ARBA00042775"/>
    </source>
</evidence>
<evidence type="ECO:0000256" key="12">
    <source>
        <dbReference type="PROSITE-ProRule" id="PRU00278"/>
    </source>
</evidence>
<keyword evidence="3" id="KW-0997">Cell inner membrane</keyword>
<gene>
    <name evidence="15" type="ORF">HF682_11870</name>
</gene>
<dbReference type="RefSeq" id="WP_168877495.1">
    <property type="nucleotide sequence ID" value="NZ_JABAIM010000002.1"/>
</dbReference>
<keyword evidence="16" id="KW-1185">Reference proteome</keyword>
<dbReference type="EMBL" id="JABAIM010000002">
    <property type="protein sequence ID" value="NLR75860.1"/>
    <property type="molecule type" value="Genomic_DNA"/>
</dbReference>
<evidence type="ECO:0000256" key="6">
    <source>
        <dbReference type="ARBA" id="ARBA00023136"/>
    </source>
</evidence>
<dbReference type="InterPro" id="IPR046357">
    <property type="entry name" value="PPIase_dom_sf"/>
</dbReference>
<evidence type="ECO:0000256" key="3">
    <source>
        <dbReference type="ARBA" id="ARBA00022519"/>
    </source>
</evidence>
<proteinExistence type="inferred from homology"/>
<feature type="transmembrane region" description="Helical" evidence="13">
    <location>
        <begin position="12"/>
        <end position="32"/>
    </location>
</feature>
<keyword evidence="5 13" id="KW-1133">Transmembrane helix</keyword>
<keyword evidence="6 13" id="KW-0472">Membrane</keyword>
<dbReference type="Proteomes" id="UP000587991">
    <property type="component" value="Unassembled WGS sequence"/>
</dbReference>
<evidence type="ECO:0000256" key="10">
    <source>
        <dbReference type="ARBA" id="ARBA00040743"/>
    </source>
</evidence>
<dbReference type="SUPFAM" id="SSF109998">
    <property type="entry name" value="Triger factor/SurA peptide-binding domain-like"/>
    <property type="match status" value="1"/>
</dbReference>
<evidence type="ECO:0000256" key="5">
    <source>
        <dbReference type="ARBA" id="ARBA00022989"/>
    </source>
</evidence>
<evidence type="ECO:0000256" key="9">
    <source>
        <dbReference type="ARBA" id="ARBA00038408"/>
    </source>
</evidence>
<dbReference type="InterPro" id="IPR027304">
    <property type="entry name" value="Trigger_fact/SurA_dom_sf"/>
</dbReference>
<comment type="similarity">
    <text evidence="9">Belongs to the PpiD chaperone family.</text>
</comment>
<dbReference type="InterPro" id="IPR023058">
    <property type="entry name" value="PPIase_PpiC_CS"/>
</dbReference>
<keyword evidence="12" id="KW-0697">Rotamase</keyword>
<dbReference type="Gene3D" id="1.10.4030.10">
    <property type="entry name" value="Porin chaperone SurA, peptide-binding domain"/>
    <property type="match status" value="1"/>
</dbReference>
<evidence type="ECO:0000256" key="13">
    <source>
        <dbReference type="SAM" id="Phobius"/>
    </source>
</evidence>
<evidence type="ECO:0000313" key="16">
    <source>
        <dbReference type="Proteomes" id="UP000587991"/>
    </source>
</evidence>
<comment type="subcellular location">
    <subcellularLocation>
        <location evidence="1">Cell inner membrane</location>
        <topology evidence="1">Single-pass type II membrane protein</topology>
        <orientation evidence="1">Periplasmic side</orientation>
    </subcellularLocation>
</comment>
<feature type="domain" description="PpiC" evidence="14">
    <location>
        <begin position="246"/>
        <end position="350"/>
    </location>
</feature>
<dbReference type="PROSITE" id="PS50198">
    <property type="entry name" value="PPIC_PPIASE_2"/>
    <property type="match status" value="1"/>
</dbReference>
<evidence type="ECO:0000256" key="1">
    <source>
        <dbReference type="ARBA" id="ARBA00004382"/>
    </source>
</evidence>
<name>A0A847RXI1_9NEIS</name>
<comment type="caution">
    <text evidence="15">The sequence shown here is derived from an EMBL/GenBank/DDBJ whole genome shotgun (WGS) entry which is preliminary data.</text>
</comment>